<dbReference type="Proteomes" id="UP001555826">
    <property type="component" value="Unassembled WGS sequence"/>
</dbReference>
<evidence type="ECO:0000313" key="7">
    <source>
        <dbReference type="Proteomes" id="UP001555826"/>
    </source>
</evidence>
<keyword evidence="7" id="KW-1185">Reference proteome</keyword>
<evidence type="ECO:0000256" key="5">
    <source>
        <dbReference type="SAM" id="Phobius"/>
    </source>
</evidence>
<feature type="transmembrane region" description="Helical" evidence="5">
    <location>
        <begin position="215"/>
        <end position="234"/>
    </location>
</feature>
<evidence type="ECO:0000256" key="2">
    <source>
        <dbReference type="ARBA" id="ARBA00022692"/>
    </source>
</evidence>
<dbReference type="InterPro" id="IPR008217">
    <property type="entry name" value="Ccc1_fam"/>
</dbReference>
<dbReference type="Pfam" id="PF01988">
    <property type="entry name" value="VIT1"/>
    <property type="match status" value="1"/>
</dbReference>
<evidence type="ECO:0000313" key="6">
    <source>
        <dbReference type="EMBL" id="MEW9266001.1"/>
    </source>
</evidence>
<keyword evidence="2 5" id="KW-0812">Transmembrane</keyword>
<comment type="caution">
    <text evidence="6">The sequence shown here is derived from an EMBL/GenBank/DDBJ whole genome shotgun (WGS) entry which is preliminary data.</text>
</comment>
<organism evidence="6 7">
    <name type="scientific">Kineococcus endophyticus</name>
    <dbReference type="NCBI Taxonomy" id="1181883"/>
    <lineage>
        <taxon>Bacteria</taxon>
        <taxon>Bacillati</taxon>
        <taxon>Actinomycetota</taxon>
        <taxon>Actinomycetes</taxon>
        <taxon>Kineosporiales</taxon>
        <taxon>Kineosporiaceae</taxon>
        <taxon>Kineococcus</taxon>
    </lineage>
</organism>
<evidence type="ECO:0000256" key="3">
    <source>
        <dbReference type="ARBA" id="ARBA00022989"/>
    </source>
</evidence>
<feature type="transmembrane region" description="Helical" evidence="5">
    <location>
        <begin position="154"/>
        <end position="176"/>
    </location>
</feature>
<reference evidence="6 7" key="1">
    <citation type="submission" date="2024-07" db="EMBL/GenBank/DDBJ databases">
        <authorList>
            <person name="Thanompreechachai J."/>
            <person name="Duangmal K."/>
        </authorList>
    </citation>
    <scope>NUCLEOTIDE SEQUENCE [LARGE SCALE GENOMIC DNA]</scope>
    <source>
        <strain evidence="6 7">KCTC 19886</strain>
    </source>
</reference>
<dbReference type="CDD" id="cd02432">
    <property type="entry name" value="Nodulin-21_like_1"/>
    <property type="match status" value="1"/>
</dbReference>
<gene>
    <name evidence="6" type="ORF">AB1207_14700</name>
</gene>
<dbReference type="EMBL" id="JBFNQN010000009">
    <property type="protein sequence ID" value="MEW9266001.1"/>
    <property type="molecule type" value="Genomic_DNA"/>
</dbReference>
<dbReference type="PANTHER" id="PTHR31851">
    <property type="entry name" value="FE(2+)/MN(2+) TRANSPORTER PCL1"/>
    <property type="match status" value="1"/>
</dbReference>
<sequence>MAVSHPGEPALHQGEVGSRLNWLRAAVLGANDGIVSVAGLVVGVAGATADRSVLLTAGVAGLVAGALSMAAGEYVSVSTQRDTQRALLDTERRELAEMPEAELEELARIYVAKGLSEPLARQVAAELTAGDALRAHADAELGIDPDEVVSPWQAAWASAVSFTVGALVPLLTIVLLPVGVRVAACFVAVVLALALTGAVSAHLGGAGHRRATVRTVLGGAVAMAVTYGIGHLVGRSV</sequence>
<dbReference type="RefSeq" id="WP_367639124.1">
    <property type="nucleotide sequence ID" value="NZ_JBFNQN010000009.1"/>
</dbReference>
<feature type="transmembrane region" description="Helical" evidence="5">
    <location>
        <begin position="22"/>
        <end position="45"/>
    </location>
</feature>
<feature type="transmembrane region" description="Helical" evidence="5">
    <location>
        <begin position="183"/>
        <end position="203"/>
    </location>
</feature>
<keyword evidence="4 5" id="KW-0472">Membrane</keyword>
<name>A0ABV3P8P3_9ACTN</name>
<comment type="subcellular location">
    <subcellularLocation>
        <location evidence="1">Endomembrane system</location>
        <topology evidence="1">Multi-pass membrane protein</topology>
    </subcellularLocation>
</comment>
<evidence type="ECO:0000256" key="4">
    <source>
        <dbReference type="ARBA" id="ARBA00023136"/>
    </source>
</evidence>
<protein>
    <submittedName>
        <fullName evidence="6">VIT family protein</fullName>
    </submittedName>
</protein>
<proteinExistence type="predicted"/>
<keyword evidence="3 5" id="KW-1133">Transmembrane helix</keyword>
<accession>A0ABV3P8P3</accession>
<feature type="transmembrane region" description="Helical" evidence="5">
    <location>
        <begin position="52"/>
        <end position="71"/>
    </location>
</feature>
<evidence type="ECO:0000256" key="1">
    <source>
        <dbReference type="ARBA" id="ARBA00004127"/>
    </source>
</evidence>